<sequence length="645" mass="72770">MEPSTSATQLSAQLLASLSDQLSKLTRELSPKQENNLQKNLNLLHLQTVFKNSVDKTRYHKRRTTLLDIYKTHGFNGLFLCAFGLAPTTFAKSDGPSFVAGFNTWWGQTCPPTDFDSLIAELKGKHQHTIRAFLPSADHTIDEGCESTHSSNQPSTHAPTHKSADDSTHTAVVESNHEQIHNVGVTVPVSQCITAAGSDSRVASNLADIRDEAAISGRKRSHGQAFPNADHDHDIAKEIDHDFLYPPVEGPMGGLVYKLEPMDGIKIIANGDIDIFLTMPFSSAAPFVTVRISAGVARDLITKRPNIMKNLYTTIYEDDREGHTNSFWAFECRQMFPERQGFFVGQEIYPDYSNLKIDRVVSELTPHGRLRKVVTGEDKKLGVGPADIAQAENDVETKALLAMNKDRTNAVYCQTTRATTFRTWIIRKPTCRLEPLFGADTRGDPHQHIDICTSFGQYQWHRLGSLVKNEPELDLSHFEFQFDLKANFEWDRKHEKMQLALEEKHSEDMAALLLQQEEFNAASIPQAAEDLELPSAMQADNEGFEEETSEMSETPTFGQEQADDSYHGQSSQTQAQASSSLTIYNEVQLSVERGKKGTYIVFNHEGRSFRTKRDQWTSARDESNRQCYQWYSNSFKLFFRAYQWP</sequence>
<reference evidence="2" key="1">
    <citation type="submission" date="2023-04" db="EMBL/GenBank/DDBJ databases">
        <title>Colletotrichum limetticola genome sequence.</title>
        <authorList>
            <person name="Baroncelli R."/>
        </authorList>
    </citation>
    <scope>NUCLEOTIDE SEQUENCE</scope>
    <source>
        <strain evidence="2">KLA-Anderson</strain>
    </source>
</reference>
<evidence type="ECO:0000256" key="1">
    <source>
        <dbReference type="SAM" id="MobiDB-lite"/>
    </source>
</evidence>
<feature type="region of interest" description="Disordered" evidence="1">
    <location>
        <begin position="141"/>
        <end position="171"/>
    </location>
</feature>
<proteinExistence type="predicted"/>
<dbReference type="EMBL" id="JARUPT010000920">
    <property type="protein sequence ID" value="KAK0368202.1"/>
    <property type="molecule type" value="Genomic_DNA"/>
</dbReference>
<gene>
    <name evidence="2" type="ORF">CLIM01_14443</name>
</gene>
<name>A0ABQ9PAP9_9PEZI</name>
<feature type="compositionally biased region" description="Polar residues" evidence="1">
    <location>
        <begin position="147"/>
        <end position="158"/>
    </location>
</feature>
<comment type="caution">
    <text evidence="2">The sequence shown here is derived from an EMBL/GenBank/DDBJ whole genome shotgun (WGS) entry which is preliminary data.</text>
</comment>
<accession>A0ABQ9PAP9</accession>
<evidence type="ECO:0000313" key="3">
    <source>
        <dbReference type="Proteomes" id="UP001169217"/>
    </source>
</evidence>
<dbReference type="Proteomes" id="UP001169217">
    <property type="component" value="Unassembled WGS sequence"/>
</dbReference>
<organism evidence="2 3">
    <name type="scientific">Colletotrichum limetticola</name>
    <dbReference type="NCBI Taxonomy" id="1209924"/>
    <lineage>
        <taxon>Eukaryota</taxon>
        <taxon>Fungi</taxon>
        <taxon>Dikarya</taxon>
        <taxon>Ascomycota</taxon>
        <taxon>Pezizomycotina</taxon>
        <taxon>Sordariomycetes</taxon>
        <taxon>Hypocreomycetidae</taxon>
        <taxon>Glomerellales</taxon>
        <taxon>Glomerellaceae</taxon>
        <taxon>Colletotrichum</taxon>
        <taxon>Colletotrichum acutatum species complex</taxon>
    </lineage>
</organism>
<keyword evidence="3" id="KW-1185">Reference proteome</keyword>
<feature type="region of interest" description="Disordered" evidence="1">
    <location>
        <begin position="541"/>
        <end position="577"/>
    </location>
</feature>
<evidence type="ECO:0000313" key="2">
    <source>
        <dbReference type="EMBL" id="KAK0368202.1"/>
    </source>
</evidence>
<protein>
    <submittedName>
        <fullName evidence="2">Uncharacterized protein</fullName>
    </submittedName>
</protein>